<dbReference type="Gene3D" id="3.40.50.10860">
    <property type="entry name" value="Leucine Dehydrogenase, chain A, domain 1"/>
    <property type="match status" value="1"/>
</dbReference>
<comment type="function">
    <text evidence="12">Catalyzes the oxidation of 5,10-methylenetetrahydrofolate to 5,10-methenyltetrahydrofolate and then the hydrolysis of 5,10-methenyltetrahydrofolate to 10-formyltetrahydrofolate.</text>
</comment>
<keyword evidence="4 12" id="KW-0658">Purine biosynthesis</keyword>
<evidence type="ECO:0000259" key="13">
    <source>
        <dbReference type="Pfam" id="PF00763"/>
    </source>
</evidence>
<dbReference type="InterPro" id="IPR020631">
    <property type="entry name" value="THF_DH/CycHdrlase_NAD-bd_dom"/>
</dbReference>
<dbReference type="Pfam" id="PF02882">
    <property type="entry name" value="THF_DHG_CYH_C"/>
    <property type="match status" value="1"/>
</dbReference>
<comment type="subunit">
    <text evidence="12">Homodimer.</text>
</comment>
<dbReference type="RefSeq" id="WP_368652040.1">
    <property type="nucleotide sequence ID" value="NZ_CP162599.1"/>
</dbReference>
<feature type="binding site" evidence="12">
    <location>
        <begin position="165"/>
        <end position="167"/>
    </location>
    <ligand>
        <name>NADP(+)</name>
        <dbReference type="ChEBI" id="CHEBI:58349"/>
    </ligand>
</feature>
<dbReference type="InterPro" id="IPR020630">
    <property type="entry name" value="THF_DH/CycHdrlase_cat_dom"/>
</dbReference>
<dbReference type="FunFam" id="3.40.50.10860:FF:000001">
    <property type="entry name" value="Bifunctional protein FolD"/>
    <property type="match status" value="1"/>
</dbReference>
<evidence type="ECO:0000256" key="12">
    <source>
        <dbReference type="HAMAP-Rule" id="MF_01576"/>
    </source>
</evidence>
<protein>
    <recommendedName>
        <fullName evidence="12">Bifunctional protein FolD</fullName>
    </recommendedName>
    <domain>
        <recommendedName>
            <fullName evidence="12">Methylenetetrahydrofolate dehydrogenase</fullName>
            <ecNumber evidence="12">1.5.1.5</ecNumber>
        </recommendedName>
    </domain>
    <domain>
        <recommendedName>
            <fullName evidence="12">Methenyltetrahydrofolate cyclohydrolase</fullName>
            <ecNumber evidence="12">3.5.4.9</ecNumber>
        </recommendedName>
    </domain>
</protein>
<evidence type="ECO:0000256" key="9">
    <source>
        <dbReference type="ARBA" id="ARBA00023167"/>
    </source>
</evidence>
<dbReference type="GO" id="GO:0005829">
    <property type="term" value="C:cytosol"/>
    <property type="evidence" value="ECO:0007669"/>
    <property type="project" value="TreeGrafter"/>
</dbReference>
<dbReference type="NCBIfam" id="NF008058">
    <property type="entry name" value="PRK10792.1"/>
    <property type="match status" value="1"/>
</dbReference>
<comment type="catalytic activity">
    <reaction evidence="12">
        <text>(6R)-5,10-methylene-5,6,7,8-tetrahydrofolate + NADP(+) = (6R)-5,10-methenyltetrahydrofolate + NADPH</text>
        <dbReference type="Rhea" id="RHEA:22812"/>
        <dbReference type="ChEBI" id="CHEBI:15636"/>
        <dbReference type="ChEBI" id="CHEBI:57455"/>
        <dbReference type="ChEBI" id="CHEBI:57783"/>
        <dbReference type="ChEBI" id="CHEBI:58349"/>
        <dbReference type="EC" id="1.5.1.5"/>
    </reaction>
</comment>
<evidence type="ECO:0000256" key="4">
    <source>
        <dbReference type="ARBA" id="ARBA00022755"/>
    </source>
</evidence>
<comment type="pathway">
    <text evidence="1 12">One-carbon metabolism; tetrahydrofolate interconversion.</text>
</comment>
<comment type="similarity">
    <text evidence="12">Belongs to the tetrahydrofolate dehydrogenase/cyclohydrolase family.</text>
</comment>
<dbReference type="GO" id="GO:0035999">
    <property type="term" value="P:tetrahydrofolate interconversion"/>
    <property type="evidence" value="ECO:0007669"/>
    <property type="project" value="UniProtKB-UniRule"/>
</dbReference>
<evidence type="ECO:0000256" key="10">
    <source>
        <dbReference type="ARBA" id="ARBA00023268"/>
    </source>
</evidence>
<comment type="catalytic activity">
    <reaction evidence="11 12">
        <text>(6R)-5,10-methenyltetrahydrofolate + H2O = (6R)-10-formyltetrahydrofolate + H(+)</text>
        <dbReference type="Rhea" id="RHEA:23700"/>
        <dbReference type="ChEBI" id="CHEBI:15377"/>
        <dbReference type="ChEBI" id="CHEBI:15378"/>
        <dbReference type="ChEBI" id="CHEBI:57455"/>
        <dbReference type="ChEBI" id="CHEBI:195366"/>
        <dbReference type="EC" id="3.5.4.9"/>
    </reaction>
</comment>
<keyword evidence="9 12" id="KW-0486">Methionine biosynthesis</keyword>
<name>A0AB39HKY5_9BACI</name>
<dbReference type="GO" id="GO:0006164">
    <property type="term" value="P:purine nucleotide biosynthetic process"/>
    <property type="evidence" value="ECO:0007669"/>
    <property type="project" value="UniProtKB-KW"/>
</dbReference>
<evidence type="ECO:0000259" key="14">
    <source>
        <dbReference type="Pfam" id="PF02882"/>
    </source>
</evidence>
<dbReference type="InterPro" id="IPR036291">
    <property type="entry name" value="NAD(P)-bd_dom_sf"/>
</dbReference>
<dbReference type="SUPFAM" id="SSF51735">
    <property type="entry name" value="NAD(P)-binding Rossmann-fold domains"/>
    <property type="match status" value="1"/>
</dbReference>
<accession>A0AB39HKY5</accession>
<dbReference type="GO" id="GO:0004488">
    <property type="term" value="F:methylenetetrahydrofolate dehydrogenase (NADP+) activity"/>
    <property type="evidence" value="ECO:0007669"/>
    <property type="project" value="UniProtKB-UniRule"/>
</dbReference>
<dbReference type="InterPro" id="IPR000672">
    <property type="entry name" value="THF_DH/CycHdrlase"/>
</dbReference>
<keyword evidence="7 12" id="KW-0560">Oxidoreductase</keyword>
<dbReference type="Pfam" id="PF00763">
    <property type="entry name" value="THF_DHG_CYH"/>
    <property type="match status" value="1"/>
</dbReference>
<dbReference type="PRINTS" id="PR00085">
    <property type="entry name" value="THFDHDRGNASE"/>
</dbReference>
<reference evidence="15" key="1">
    <citation type="submission" date="2024-07" db="EMBL/GenBank/DDBJ databases">
        <title>Halotolerant mesophilic bacterium Ornithinibacillus sp. 4-3, sp. nov., isolated from soil.</title>
        <authorList>
            <person name="Sidarenka A.V."/>
            <person name="Guliayeva D.E."/>
            <person name="Leanovich S.I."/>
            <person name="Hileuskaya K.S."/>
            <person name="Akhremchuk A.E."/>
            <person name="Sikolenko M.A."/>
            <person name="Valentovich L.N."/>
        </authorList>
    </citation>
    <scope>NUCLEOTIDE SEQUENCE</scope>
    <source>
        <strain evidence="15">4-3</strain>
    </source>
</reference>
<dbReference type="GO" id="GO:0000105">
    <property type="term" value="P:L-histidine biosynthetic process"/>
    <property type="evidence" value="ECO:0007669"/>
    <property type="project" value="UniProtKB-KW"/>
</dbReference>
<dbReference type="PANTHER" id="PTHR48099">
    <property type="entry name" value="C-1-TETRAHYDROFOLATE SYNTHASE, CYTOPLASMIC-RELATED"/>
    <property type="match status" value="1"/>
</dbReference>
<organism evidence="15">
    <name type="scientific">Ornithinibacillus sp. 4-3</name>
    <dbReference type="NCBI Taxonomy" id="3231488"/>
    <lineage>
        <taxon>Bacteria</taxon>
        <taxon>Bacillati</taxon>
        <taxon>Bacillota</taxon>
        <taxon>Bacilli</taxon>
        <taxon>Bacillales</taxon>
        <taxon>Bacillaceae</taxon>
        <taxon>Ornithinibacillus</taxon>
    </lineage>
</organism>
<evidence type="ECO:0000256" key="7">
    <source>
        <dbReference type="ARBA" id="ARBA00023002"/>
    </source>
</evidence>
<dbReference type="PANTHER" id="PTHR48099:SF5">
    <property type="entry name" value="C-1-TETRAHYDROFOLATE SYNTHASE, CYTOPLASMIC"/>
    <property type="match status" value="1"/>
</dbReference>
<dbReference type="Gene3D" id="3.40.50.720">
    <property type="entry name" value="NAD(P)-binding Rossmann-like Domain"/>
    <property type="match status" value="1"/>
</dbReference>
<sequence>MTAEVINGKELAKDLREEMKQEVTALKDEGITPHLTVVLVGDNPASKSYVSGKKKACEETGISSEIITMPATASEEELLEVIDKLNADDAVHGILVQLPLPEQIDEDRVIEAITPAKDVDGFHPINIGRMMTGKDTFLPCTPYGIVRMLKSRNIQIEGKHVVVLGRSNIVGKPVGQLLLNENATVTYCHSRTPDLAAFTKDADILVVAIGKAHVIGAEHIKEGAVVIDVGVNRIEDGSLTGDVDFEAAKEKASYITPVPQGVGPMTITMLLENTIKSAKGVLQY</sequence>
<evidence type="ECO:0000256" key="3">
    <source>
        <dbReference type="ARBA" id="ARBA00022605"/>
    </source>
</evidence>
<dbReference type="HAMAP" id="MF_01576">
    <property type="entry name" value="THF_DHG_CYH"/>
    <property type="match status" value="1"/>
</dbReference>
<dbReference type="SUPFAM" id="SSF53223">
    <property type="entry name" value="Aminoacid dehydrogenase-like, N-terminal domain"/>
    <property type="match status" value="1"/>
</dbReference>
<evidence type="ECO:0000256" key="8">
    <source>
        <dbReference type="ARBA" id="ARBA00023102"/>
    </source>
</evidence>
<feature type="domain" description="Tetrahydrofolate dehydrogenase/cyclohydrolase catalytic" evidence="13">
    <location>
        <begin position="6"/>
        <end position="120"/>
    </location>
</feature>
<evidence type="ECO:0000256" key="1">
    <source>
        <dbReference type="ARBA" id="ARBA00004777"/>
    </source>
</evidence>
<dbReference type="InterPro" id="IPR020867">
    <property type="entry name" value="THF_DH/CycHdrlase_CS"/>
</dbReference>
<keyword evidence="10 12" id="KW-0511">Multifunctional enzyme</keyword>
<dbReference type="PROSITE" id="PS00766">
    <property type="entry name" value="THF_DHG_CYH_1"/>
    <property type="match status" value="1"/>
</dbReference>
<dbReference type="EMBL" id="CP162599">
    <property type="protein sequence ID" value="XDK31312.1"/>
    <property type="molecule type" value="Genomic_DNA"/>
</dbReference>
<comment type="caution">
    <text evidence="12">Lacks conserved residue(s) required for the propagation of feature annotation.</text>
</comment>
<dbReference type="CDD" id="cd01080">
    <property type="entry name" value="NAD_bind_m-THF_DH_Cyclohyd"/>
    <property type="match status" value="1"/>
</dbReference>
<keyword evidence="2 12" id="KW-0554">One-carbon metabolism</keyword>
<evidence type="ECO:0000256" key="11">
    <source>
        <dbReference type="ARBA" id="ARBA00036357"/>
    </source>
</evidence>
<keyword evidence="8 12" id="KW-0368">Histidine biosynthesis</keyword>
<dbReference type="EC" id="3.5.4.9" evidence="12"/>
<proteinExistence type="inferred from homology"/>
<dbReference type="GO" id="GO:0009086">
    <property type="term" value="P:methionine biosynthetic process"/>
    <property type="evidence" value="ECO:0007669"/>
    <property type="project" value="UniProtKB-KW"/>
</dbReference>
<feature type="domain" description="Tetrahydrofolate dehydrogenase/cyclohydrolase NAD(P)-binding" evidence="14">
    <location>
        <begin position="139"/>
        <end position="279"/>
    </location>
</feature>
<dbReference type="AlphaFoldDB" id="A0AB39HKY5"/>
<keyword evidence="3 12" id="KW-0028">Amino-acid biosynthesis</keyword>
<keyword evidence="5 12" id="KW-0378">Hydrolase</keyword>
<gene>
    <name evidence="12 15" type="primary">folD</name>
    <name evidence="15" type="ORF">AB4Y30_09705</name>
</gene>
<evidence type="ECO:0000313" key="15">
    <source>
        <dbReference type="EMBL" id="XDK31312.1"/>
    </source>
</evidence>
<dbReference type="EC" id="1.5.1.5" evidence="12"/>
<feature type="binding site" evidence="12">
    <location>
        <position position="231"/>
    </location>
    <ligand>
        <name>NADP(+)</name>
        <dbReference type="ChEBI" id="CHEBI:58349"/>
    </ligand>
</feature>
<dbReference type="GO" id="GO:0004477">
    <property type="term" value="F:methenyltetrahydrofolate cyclohydrolase activity"/>
    <property type="evidence" value="ECO:0007669"/>
    <property type="project" value="UniProtKB-UniRule"/>
</dbReference>
<keyword evidence="6 12" id="KW-0521">NADP</keyword>
<evidence type="ECO:0000256" key="6">
    <source>
        <dbReference type="ARBA" id="ARBA00022857"/>
    </source>
</evidence>
<evidence type="ECO:0000256" key="2">
    <source>
        <dbReference type="ARBA" id="ARBA00022563"/>
    </source>
</evidence>
<evidence type="ECO:0000256" key="5">
    <source>
        <dbReference type="ARBA" id="ARBA00022801"/>
    </source>
</evidence>
<dbReference type="NCBIfam" id="NF010783">
    <property type="entry name" value="PRK14186.1"/>
    <property type="match status" value="1"/>
</dbReference>
<dbReference type="FunFam" id="3.40.50.720:FF:000094">
    <property type="entry name" value="Bifunctional protein FolD"/>
    <property type="match status" value="1"/>
</dbReference>
<dbReference type="InterPro" id="IPR046346">
    <property type="entry name" value="Aminoacid_DH-like_N_sf"/>
</dbReference>